<protein>
    <submittedName>
        <fullName evidence="1">Uncharacterized protein</fullName>
    </submittedName>
</protein>
<gene>
    <name evidence="1" type="ORF">HFQ13_08995</name>
</gene>
<accession>A0AAE2YQF9</accession>
<dbReference type="AlphaFoldDB" id="A0AAE2YQF9"/>
<evidence type="ECO:0000313" key="1">
    <source>
        <dbReference type="EMBL" id="MBU2788335.1"/>
    </source>
</evidence>
<organism evidence="1 2">
    <name type="scientific">Igneacidithiobacillus copahuensis</name>
    <dbReference type="NCBI Taxonomy" id="2724909"/>
    <lineage>
        <taxon>Bacteria</taxon>
        <taxon>Pseudomonadati</taxon>
        <taxon>Pseudomonadota</taxon>
        <taxon>Acidithiobacillia</taxon>
        <taxon>Acidithiobacillales</taxon>
        <taxon>Acidithiobacillaceae</taxon>
        <taxon>Igneacidithiobacillus</taxon>
    </lineage>
</organism>
<reference evidence="1" key="1">
    <citation type="journal article" date="2021" name="ISME J.">
        <title>Genomic evolution of the class Acidithiobacillia: deep-branching Proteobacteria living in extreme acidic conditions.</title>
        <authorList>
            <person name="Moya-Beltran A."/>
            <person name="Beard S."/>
            <person name="Rojas-Villalobos C."/>
            <person name="Issotta F."/>
            <person name="Gallardo Y."/>
            <person name="Ulloa R."/>
            <person name="Giaveno A."/>
            <person name="Degli Esposti M."/>
            <person name="Johnson D.B."/>
            <person name="Quatrini R."/>
        </authorList>
    </citation>
    <scope>NUCLEOTIDE SEQUENCE</scope>
    <source>
        <strain evidence="1">VAN18-1</strain>
    </source>
</reference>
<proteinExistence type="predicted"/>
<dbReference type="Proteomes" id="UP001197378">
    <property type="component" value="Unassembled WGS sequence"/>
</dbReference>
<name>A0AAE2YQF9_9PROT</name>
<sequence>MIERLSQDCALIQGDLPGSQYLPSIAKMKQENAKDLKGPRNRDTHNSATSWRCSGVLHQAFLPWL</sequence>
<dbReference type="RefSeq" id="WP_215871846.1">
    <property type="nucleotide sequence ID" value="NZ_JAAXYO010000134.1"/>
</dbReference>
<keyword evidence="2" id="KW-1185">Reference proteome</keyword>
<evidence type="ECO:0000313" key="2">
    <source>
        <dbReference type="Proteomes" id="UP001197378"/>
    </source>
</evidence>
<dbReference type="EMBL" id="JAAXYO010000134">
    <property type="protein sequence ID" value="MBU2788335.1"/>
    <property type="molecule type" value="Genomic_DNA"/>
</dbReference>
<comment type="caution">
    <text evidence="1">The sequence shown here is derived from an EMBL/GenBank/DDBJ whole genome shotgun (WGS) entry which is preliminary data.</text>
</comment>